<dbReference type="InterPro" id="IPR017981">
    <property type="entry name" value="GPCR_2-like_7TM"/>
</dbReference>
<dbReference type="CDD" id="cd15040">
    <property type="entry name" value="7tmB2_Adhesion"/>
    <property type="match status" value="1"/>
</dbReference>
<evidence type="ECO:0000259" key="7">
    <source>
        <dbReference type="PROSITE" id="PS50221"/>
    </source>
</evidence>
<dbReference type="PROSITE" id="PS50221">
    <property type="entry name" value="GAIN_B"/>
    <property type="match status" value="1"/>
</dbReference>
<proteinExistence type="predicted"/>
<keyword evidence="10" id="KW-1185">Reference proteome</keyword>
<gene>
    <name evidence="9" type="ORF">EGW08_010116</name>
</gene>
<dbReference type="Gene3D" id="1.20.1070.10">
    <property type="entry name" value="Rhodopsin 7-helix transmembrane proteins"/>
    <property type="match status" value="1"/>
</dbReference>
<dbReference type="STRING" id="188477.A0A433TKP9"/>
<dbReference type="OrthoDB" id="283575at2759"/>
<dbReference type="InterPro" id="IPR000203">
    <property type="entry name" value="GPS"/>
</dbReference>
<comment type="subcellular location">
    <subcellularLocation>
        <location evidence="1">Membrane</location>
        <topology evidence="1">Multi-pass membrane protein</topology>
    </subcellularLocation>
</comment>
<dbReference type="GO" id="GO:0016020">
    <property type="term" value="C:membrane"/>
    <property type="evidence" value="ECO:0007669"/>
    <property type="project" value="UniProtKB-SubCell"/>
</dbReference>
<evidence type="ECO:0000256" key="5">
    <source>
        <dbReference type="ARBA" id="ARBA00023157"/>
    </source>
</evidence>
<feature type="transmembrane region" description="Helical" evidence="6">
    <location>
        <begin position="291"/>
        <end position="314"/>
    </location>
</feature>
<dbReference type="PRINTS" id="PR00249">
    <property type="entry name" value="GPCRSECRETIN"/>
</dbReference>
<dbReference type="InterPro" id="IPR053066">
    <property type="entry name" value="ADGR_G7"/>
</dbReference>
<evidence type="ECO:0000256" key="1">
    <source>
        <dbReference type="ARBA" id="ARBA00004141"/>
    </source>
</evidence>
<feature type="transmembrane region" description="Helical" evidence="6">
    <location>
        <begin position="476"/>
        <end position="495"/>
    </location>
</feature>
<evidence type="ECO:0000256" key="3">
    <source>
        <dbReference type="ARBA" id="ARBA00022989"/>
    </source>
</evidence>
<keyword evidence="2 6" id="KW-0812">Transmembrane</keyword>
<keyword evidence="4 6" id="KW-0472">Membrane</keyword>
<evidence type="ECO:0000313" key="9">
    <source>
        <dbReference type="EMBL" id="RUS82142.1"/>
    </source>
</evidence>
<comment type="caution">
    <text evidence="9">The sequence shown here is derived from an EMBL/GenBank/DDBJ whole genome shotgun (WGS) entry which is preliminary data.</text>
</comment>
<dbReference type="InterPro" id="IPR046338">
    <property type="entry name" value="GAIN_dom_sf"/>
</dbReference>
<feature type="transmembrane region" description="Helical" evidence="6">
    <location>
        <begin position="351"/>
        <end position="375"/>
    </location>
</feature>
<keyword evidence="5" id="KW-1015">Disulfide bond</keyword>
<dbReference type="AlphaFoldDB" id="A0A433TKP9"/>
<feature type="transmembrane region" description="Helical" evidence="6">
    <location>
        <begin position="501"/>
        <end position="524"/>
    </location>
</feature>
<feature type="non-terminal residue" evidence="9">
    <location>
        <position position="532"/>
    </location>
</feature>
<dbReference type="PROSITE" id="PS50261">
    <property type="entry name" value="G_PROTEIN_RECEP_F2_4"/>
    <property type="match status" value="1"/>
</dbReference>
<evidence type="ECO:0000256" key="2">
    <source>
        <dbReference type="ARBA" id="ARBA00022692"/>
    </source>
</evidence>
<dbReference type="Gene3D" id="2.60.220.50">
    <property type="match status" value="1"/>
</dbReference>
<dbReference type="PANTHER" id="PTHR47767">
    <property type="entry name" value="ADHESION G PROTEIN-COUPLED RECEPTOR G7"/>
    <property type="match status" value="1"/>
</dbReference>
<feature type="transmembrane region" description="Helical" evidence="6">
    <location>
        <begin position="326"/>
        <end position="345"/>
    </location>
</feature>
<evidence type="ECO:0000256" key="6">
    <source>
        <dbReference type="SAM" id="Phobius"/>
    </source>
</evidence>
<feature type="transmembrane region" description="Helical" evidence="6">
    <location>
        <begin position="396"/>
        <end position="419"/>
    </location>
</feature>
<evidence type="ECO:0008006" key="11">
    <source>
        <dbReference type="Google" id="ProtNLM"/>
    </source>
</evidence>
<organism evidence="9 10">
    <name type="scientific">Elysia chlorotica</name>
    <name type="common">Eastern emerald elysia</name>
    <name type="synonym">Sea slug</name>
    <dbReference type="NCBI Taxonomy" id="188477"/>
    <lineage>
        <taxon>Eukaryota</taxon>
        <taxon>Metazoa</taxon>
        <taxon>Spiralia</taxon>
        <taxon>Lophotrochozoa</taxon>
        <taxon>Mollusca</taxon>
        <taxon>Gastropoda</taxon>
        <taxon>Heterobranchia</taxon>
        <taxon>Euthyneura</taxon>
        <taxon>Panpulmonata</taxon>
        <taxon>Sacoglossa</taxon>
        <taxon>Placobranchoidea</taxon>
        <taxon>Plakobranchidae</taxon>
        <taxon>Elysia</taxon>
    </lineage>
</organism>
<reference evidence="9 10" key="1">
    <citation type="submission" date="2019-01" db="EMBL/GenBank/DDBJ databases">
        <title>A draft genome assembly of the solar-powered sea slug Elysia chlorotica.</title>
        <authorList>
            <person name="Cai H."/>
            <person name="Li Q."/>
            <person name="Fang X."/>
            <person name="Li J."/>
            <person name="Curtis N.E."/>
            <person name="Altenburger A."/>
            <person name="Shibata T."/>
            <person name="Feng M."/>
            <person name="Maeda T."/>
            <person name="Schwartz J.A."/>
            <person name="Shigenobu S."/>
            <person name="Lundholm N."/>
            <person name="Nishiyama T."/>
            <person name="Yang H."/>
            <person name="Hasebe M."/>
            <person name="Li S."/>
            <person name="Pierce S.K."/>
            <person name="Wang J."/>
        </authorList>
    </citation>
    <scope>NUCLEOTIDE SEQUENCE [LARGE SCALE GENOMIC DNA]</scope>
    <source>
        <strain evidence="9">EC2010</strain>
        <tissue evidence="9">Whole organism of an adult</tissue>
    </source>
</reference>
<evidence type="ECO:0000259" key="8">
    <source>
        <dbReference type="PROSITE" id="PS50261"/>
    </source>
</evidence>
<feature type="domain" description="G-protein coupled receptors family 2 profile 2" evidence="8">
    <location>
        <begin position="289"/>
        <end position="525"/>
    </location>
</feature>
<dbReference type="EMBL" id="RQTK01000301">
    <property type="protein sequence ID" value="RUS82142.1"/>
    <property type="molecule type" value="Genomic_DNA"/>
</dbReference>
<dbReference type="GO" id="GO:0004930">
    <property type="term" value="F:G protein-coupled receptor activity"/>
    <property type="evidence" value="ECO:0007669"/>
    <property type="project" value="InterPro"/>
</dbReference>
<feature type="non-terminal residue" evidence="9">
    <location>
        <position position="1"/>
    </location>
</feature>
<dbReference type="SMART" id="SM00303">
    <property type="entry name" value="GPS"/>
    <property type="match status" value="1"/>
</dbReference>
<dbReference type="InterPro" id="IPR057244">
    <property type="entry name" value="GAIN_B"/>
</dbReference>
<dbReference type="GO" id="GO:0007166">
    <property type="term" value="P:cell surface receptor signaling pathway"/>
    <property type="evidence" value="ECO:0007669"/>
    <property type="project" value="InterPro"/>
</dbReference>
<keyword evidence="3 6" id="KW-1133">Transmembrane helix</keyword>
<sequence>HPESEWLSEDEVKYTCIENIFVDPTEELSTLTSDPSQVTAQIFENVTRKLVEIFAIALKDTRIAENSVQVISNLANVNISVCEETGHLAKQLREFLDNYTLLADSTEPDGQVNISSKGIELKSIVVQRGGNRGGPFTFSPAGLGAENETGISIELPSEVLDRQSETGDTRLRYVAYDRSQLFVPDGGLWEDYKEEGVIGRQKVISASVGSEPIANLSSPVVIHLMKIRNDVNHTCAYWDEEANTWSDEGVTLVWENETVIICHSDHLTNFAVLMAPTTEALPSGHAQALEAITWAGCAISMACLVFTILTYGLFKCLHGEKSGKTLLNLCSALLVLNIMFLVGTLDVSGFSRSACVGVAMCVHYSLLASLLWMLVEAVDMYQALVTVFNKYENFYLIKRCIVAWGLPIVIVAITAVLGTDNYFTQNRSLKILLAPGCLIVLLNTVVFIIVARVILKPKFQSKKEASSSVTIAQVRGAFMVMILLGVTWLFGPLAVEDARLVFSYIFCICNSLQGCLIFFFRCLLNPEAQLAW</sequence>
<evidence type="ECO:0000256" key="4">
    <source>
        <dbReference type="ARBA" id="ARBA00023136"/>
    </source>
</evidence>
<dbReference type="Pfam" id="PF00002">
    <property type="entry name" value="7tm_2"/>
    <property type="match status" value="1"/>
</dbReference>
<evidence type="ECO:0000313" key="10">
    <source>
        <dbReference type="Proteomes" id="UP000271974"/>
    </source>
</evidence>
<feature type="domain" description="GAIN-B" evidence="7">
    <location>
        <begin position="110"/>
        <end position="280"/>
    </location>
</feature>
<name>A0A433TKP9_ELYCH</name>
<feature type="transmembrane region" description="Helical" evidence="6">
    <location>
        <begin position="431"/>
        <end position="455"/>
    </location>
</feature>
<protein>
    <recommendedName>
        <fullName evidence="11">G-protein coupled receptors family 2 profile 2 domain-containing protein</fullName>
    </recommendedName>
</protein>
<accession>A0A433TKP9</accession>
<dbReference type="Proteomes" id="UP000271974">
    <property type="component" value="Unassembled WGS sequence"/>
</dbReference>
<dbReference type="Pfam" id="PF01825">
    <property type="entry name" value="GPS"/>
    <property type="match status" value="1"/>
</dbReference>
<dbReference type="InterPro" id="IPR000832">
    <property type="entry name" value="GPCR_2_secretin-like"/>
</dbReference>